<dbReference type="EMBL" id="JAJSOF020000001">
    <property type="protein sequence ID" value="KAJ4452103.1"/>
    <property type="molecule type" value="Genomic_DNA"/>
</dbReference>
<comment type="caution">
    <text evidence="1">The sequence shown here is derived from an EMBL/GenBank/DDBJ whole genome shotgun (WGS) entry which is preliminary data.</text>
</comment>
<sequence>MTGLCEGGNEPPGSLKASALTSLVQDIMPELYGPSQCSVVLDTLLVAILRAVYRFKIYREPRTLKYDKMFRAVSIWKKAETLPRSDRSTGGSPKLLALSTGLRGLYSYDDG</sequence>
<dbReference type="Proteomes" id="UP001148838">
    <property type="component" value="Unassembled WGS sequence"/>
</dbReference>
<accession>A0ABQ8U2J0</accession>
<keyword evidence="2" id="KW-1185">Reference proteome</keyword>
<evidence type="ECO:0000313" key="1">
    <source>
        <dbReference type="EMBL" id="KAJ4452103.1"/>
    </source>
</evidence>
<evidence type="ECO:0000313" key="2">
    <source>
        <dbReference type="Proteomes" id="UP001148838"/>
    </source>
</evidence>
<organism evidence="1 2">
    <name type="scientific">Periplaneta americana</name>
    <name type="common">American cockroach</name>
    <name type="synonym">Blatta americana</name>
    <dbReference type="NCBI Taxonomy" id="6978"/>
    <lineage>
        <taxon>Eukaryota</taxon>
        <taxon>Metazoa</taxon>
        <taxon>Ecdysozoa</taxon>
        <taxon>Arthropoda</taxon>
        <taxon>Hexapoda</taxon>
        <taxon>Insecta</taxon>
        <taxon>Pterygota</taxon>
        <taxon>Neoptera</taxon>
        <taxon>Polyneoptera</taxon>
        <taxon>Dictyoptera</taxon>
        <taxon>Blattodea</taxon>
        <taxon>Blattoidea</taxon>
        <taxon>Blattidae</taxon>
        <taxon>Blattinae</taxon>
        <taxon>Periplaneta</taxon>
    </lineage>
</organism>
<gene>
    <name evidence="1" type="ORF">ANN_03619</name>
</gene>
<name>A0ABQ8U2J0_PERAM</name>
<protein>
    <submittedName>
        <fullName evidence="1">Uncharacterized protein</fullName>
    </submittedName>
</protein>
<proteinExistence type="predicted"/>
<reference evidence="1 2" key="1">
    <citation type="journal article" date="2022" name="Allergy">
        <title>Genome assembly and annotation of Periplaneta americana reveal a comprehensive cockroach allergen profile.</title>
        <authorList>
            <person name="Wang L."/>
            <person name="Xiong Q."/>
            <person name="Saelim N."/>
            <person name="Wang L."/>
            <person name="Nong W."/>
            <person name="Wan A.T."/>
            <person name="Shi M."/>
            <person name="Liu X."/>
            <person name="Cao Q."/>
            <person name="Hui J.H.L."/>
            <person name="Sookrung N."/>
            <person name="Leung T.F."/>
            <person name="Tungtrongchitr A."/>
            <person name="Tsui S.K.W."/>
        </authorList>
    </citation>
    <scope>NUCLEOTIDE SEQUENCE [LARGE SCALE GENOMIC DNA]</scope>
    <source>
        <strain evidence="1">PWHHKU_190912</strain>
    </source>
</reference>